<proteinExistence type="predicted"/>
<dbReference type="PANTHER" id="PTHR31286">
    <property type="entry name" value="GLYCINE-RICH CELL WALL STRUCTURAL PROTEIN 1.8-LIKE"/>
    <property type="match status" value="1"/>
</dbReference>
<gene>
    <name evidence="4" type="ORF">EZV62_001072</name>
</gene>
<name>A0A5C7ISU8_9ROSI</name>
<dbReference type="InterPro" id="IPR040256">
    <property type="entry name" value="At4g02000-like"/>
</dbReference>
<feature type="region of interest" description="Disordered" evidence="1">
    <location>
        <begin position="245"/>
        <end position="304"/>
    </location>
</feature>
<dbReference type="Pfam" id="PF14392">
    <property type="entry name" value="zf-CCHC_4"/>
    <property type="match status" value="1"/>
</dbReference>
<dbReference type="Pfam" id="PF14111">
    <property type="entry name" value="DUF4283"/>
    <property type="match status" value="1"/>
</dbReference>
<sequence>MDQEEIARLCAALSIKSKDEKLWSVQDTLKESAGRKLDLCLVGKILSNKHVNRDVFRTVIPKIWQIQMEIEVVQDNTFLFYFRSQSDRCRVLAGGPWSFDNSLLVLEKVSGVGDIANVSFNRVEFWIQIMNAHLLCMTKEMGIFLGKILGDLVDIDVGVTGECFGKYMRLKVVIDVSKPLQRFLRLDLQGNGMESLLLLRYEKLPEYCFNCGLLGHSYQVCIHDNAGGDKRAYTDFEFGPWMRASSPPGQNRGNGLHRSHGGVWNTKDKNRLNSKLGNLEQHSNSSSWIPRKAGEVEQSQSSLDRQIPKMEVDRQTLGVEGVDKGTLREVQVSGNVVADVDTSSKLGSRPKIILQAVEVTKGGTTVGKLVGTISGGGVAGIQLGSDGQMGLFKGLEKKVGDPKLVGRSVIRDDSIDEGGQSTGCIGAGDGVVQKKGKWKRWAHKGGLRVKGPVDDVHGEKKRINSVVDIGEQSDLKKLKGDVAFGQDWKGVVDSNKMIGMVKRMSTCAEKLHRWNRLNVNALKERIVAKKAEMAACSNNGVAADWKKRNTLVHSNRLLPDSEVTDWATNFIQDFRDVNNNIGRVVLAQPDHPR</sequence>
<dbReference type="PANTHER" id="PTHR31286:SF167">
    <property type="entry name" value="OS09G0268800 PROTEIN"/>
    <property type="match status" value="1"/>
</dbReference>
<dbReference type="Proteomes" id="UP000323000">
    <property type="component" value="Chromosome 1"/>
</dbReference>
<evidence type="ECO:0000313" key="5">
    <source>
        <dbReference type="Proteomes" id="UP000323000"/>
    </source>
</evidence>
<dbReference type="InterPro" id="IPR025836">
    <property type="entry name" value="Zn_knuckle_CX2CX4HX4C"/>
</dbReference>
<dbReference type="EMBL" id="VAHF01000001">
    <property type="protein sequence ID" value="TXG72493.1"/>
    <property type="molecule type" value="Genomic_DNA"/>
</dbReference>
<evidence type="ECO:0008006" key="6">
    <source>
        <dbReference type="Google" id="ProtNLM"/>
    </source>
</evidence>
<dbReference type="AlphaFoldDB" id="A0A5C7ISU8"/>
<keyword evidence="5" id="KW-1185">Reference proteome</keyword>
<reference evidence="5" key="1">
    <citation type="journal article" date="2019" name="Gigascience">
        <title>De novo genome assembly of the endangered Acer yangbiense, a plant species with extremely small populations endemic to Yunnan Province, China.</title>
        <authorList>
            <person name="Yang J."/>
            <person name="Wariss H.M."/>
            <person name="Tao L."/>
            <person name="Zhang R."/>
            <person name="Yun Q."/>
            <person name="Hollingsworth P."/>
            <person name="Dao Z."/>
            <person name="Luo G."/>
            <person name="Guo H."/>
            <person name="Ma Y."/>
            <person name="Sun W."/>
        </authorList>
    </citation>
    <scope>NUCLEOTIDE SEQUENCE [LARGE SCALE GENOMIC DNA]</scope>
    <source>
        <strain evidence="5">cv. Malutang</strain>
    </source>
</reference>
<feature type="domain" description="Zinc knuckle CX2CX4HX4C" evidence="3">
    <location>
        <begin position="174"/>
        <end position="221"/>
    </location>
</feature>
<evidence type="ECO:0000313" key="4">
    <source>
        <dbReference type="EMBL" id="TXG72493.1"/>
    </source>
</evidence>
<feature type="compositionally biased region" description="Polar residues" evidence="1">
    <location>
        <begin position="273"/>
        <end position="288"/>
    </location>
</feature>
<evidence type="ECO:0000259" key="3">
    <source>
        <dbReference type="Pfam" id="PF14392"/>
    </source>
</evidence>
<evidence type="ECO:0000256" key="1">
    <source>
        <dbReference type="SAM" id="MobiDB-lite"/>
    </source>
</evidence>
<feature type="domain" description="DUF4283" evidence="2">
    <location>
        <begin position="36"/>
        <end position="108"/>
    </location>
</feature>
<accession>A0A5C7ISU8</accession>
<comment type="caution">
    <text evidence="4">The sequence shown here is derived from an EMBL/GenBank/DDBJ whole genome shotgun (WGS) entry which is preliminary data.</text>
</comment>
<organism evidence="4 5">
    <name type="scientific">Acer yangbiense</name>
    <dbReference type="NCBI Taxonomy" id="1000413"/>
    <lineage>
        <taxon>Eukaryota</taxon>
        <taxon>Viridiplantae</taxon>
        <taxon>Streptophyta</taxon>
        <taxon>Embryophyta</taxon>
        <taxon>Tracheophyta</taxon>
        <taxon>Spermatophyta</taxon>
        <taxon>Magnoliopsida</taxon>
        <taxon>eudicotyledons</taxon>
        <taxon>Gunneridae</taxon>
        <taxon>Pentapetalae</taxon>
        <taxon>rosids</taxon>
        <taxon>malvids</taxon>
        <taxon>Sapindales</taxon>
        <taxon>Sapindaceae</taxon>
        <taxon>Hippocastanoideae</taxon>
        <taxon>Acereae</taxon>
        <taxon>Acer</taxon>
    </lineage>
</organism>
<dbReference type="InterPro" id="IPR025558">
    <property type="entry name" value="DUF4283"/>
</dbReference>
<protein>
    <recommendedName>
        <fullName evidence="6">CCHC-type domain-containing protein</fullName>
    </recommendedName>
</protein>
<dbReference type="OrthoDB" id="2219495at2759"/>
<evidence type="ECO:0000259" key="2">
    <source>
        <dbReference type="Pfam" id="PF14111"/>
    </source>
</evidence>